<evidence type="ECO:0000256" key="2">
    <source>
        <dbReference type="SAM" id="Phobius"/>
    </source>
</evidence>
<dbReference type="Pfam" id="PF25917">
    <property type="entry name" value="BSH_RND"/>
    <property type="match status" value="1"/>
</dbReference>
<comment type="similarity">
    <text evidence="1">Belongs to the membrane fusion protein (MFP) (TC 8.A.1) family.</text>
</comment>
<accession>A0A0U1HQG8</accession>
<protein>
    <submittedName>
        <fullName evidence="5">Multidrug resistance protein MdtN</fullName>
    </submittedName>
</protein>
<keyword evidence="2" id="KW-0472">Membrane</keyword>
<evidence type="ECO:0000256" key="1">
    <source>
        <dbReference type="ARBA" id="ARBA00009477"/>
    </source>
</evidence>
<feature type="domain" description="p-hydroxybenzoic acid efflux pump subunit AaeA-like beta-barrel" evidence="4">
    <location>
        <begin position="253"/>
        <end position="346"/>
    </location>
</feature>
<gene>
    <name evidence="5" type="primary">yiaV</name>
    <name evidence="5" type="ORF">ERS008555_01150</name>
</gene>
<dbReference type="SUPFAM" id="SSF111369">
    <property type="entry name" value="HlyD-like secretion proteins"/>
    <property type="match status" value="2"/>
</dbReference>
<dbReference type="Gene3D" id="2.40.50.100">
    <property type="match status" value="1"/>
</dbReference>
<dbReference type="NCBIfam" id="NF007785">
    <property type="entry name" value="PRK10476.1"/>
    <property type="match status" value="1"/>
</dbReference>
<dbReference type="EMBL" id="CTKE01000005">
    <property type="protein sequence ID" value="CQI88800.1"/>
    <property type="molecule type" value="Genomic_DNA"/>
</dbReference>
<evidence type="ECO:0000313" key="6">
    <source>
        <dbReference type="Proteomes" id="UP000042054"/>
    </source>
</evidence>
<dbReference type="PANTHER" id="PTHR30367:SF1">
    <property type="entry name" value="MULTIDRUG RESISTANCE PROTEIN MDTN"/>
    <property type="match status" value="1"/>
</dbReference>
<dbReference type="STRING" id="29485.CH64_1919"/>
<dbReference type="Pfam" id="PF25963">
    <property type="entry name" value="Beta-barrel_AAEA"/>
    <property type="match status" value="1"/>
</dbReference>
<dbReference type="Gene3D" id="1.10.287.470">
    <property type="entry name" value="Helix hairpin bin"/>
    <property type="match status" value="1"/>
</dbReference>
<feature type="domain" description="Multidrug resistance protein MdtA-like barrel-sandwich hybrid" evidence="3">
    <location>
        <begin position="54"/>
        <end position="245"/>
    </location>
</feature>
<dbReference type="InterPro" id="IPR058625">
    <property type="entry name" value="MdtA-like_BSH"/>
</dbReference>
<reference evidence="5 6" key="1">
    <citation type="submission" date="2015-03" db="EMBL/GenBank/DDBJ databases">
        <authorList>
            <person name="Murphy D."/>
        </authorList>
    </citation>
    <scope>NUCLEOTIDE SEQUENCE [LARGE SCALE GENOMIC DNA]</scope>
    <source>
        <strain evidence="5 6">68/02</strain>
    </source>
</reference>
<proteinExistence type="inferred from homology"/>
<dbReference type="PANTHER" id="PTHR30367">
    <property type="entry name" value="P-HYDROXYBENZOIC ACID EFFLUX PUMP SUBUNIT AAEA-RELATED"/>
    <property type="match status" value="1"/>
</dbReference>
<dbReference type="AlphaFoldDB" id="A0A0U1HQG8"/>
<evidence type="ECO:0000313" key="5">
    <source>
        <dbReference type="EMBL" id="CQI88800.1"/>
    </source>
</evidence>
<dbReference type="Proteomes" id="UP000042054">
    <property type="component" value="Unassembled WGS sequence"/>
</dbReference>
<sequence>MINMNKLQGSGRKRQLALIVAGVIVVAAAVLGWLSVRQTTLNPLSEDAELGASVVHVVSSVPGRIITMNVAENSKVRRGDLLFTIEPDIYRLRVEQAQAELKMAEATRDTQQRTVVAEQSNAAITDEQIVRARANLKLATQTLARLQPLLPKGYVTAQQVDDAATAKHDAEISLKQALKQSFAAEALVSSTAASEALVVARRAALAIAERELTNTQVHAPHDGRVVGLTVSTGEFVIPDQAIFTLINTEHWHASAFFRETELKNIKVGDCATVYVMADRQRAIQGRVEGIGWGVSSEDLFNIPRGLPYVPKSLNWVRVVQRFPVRINLDNPPEDLMRIGATAVVVVRNDDDC</sequence>
<evidence type="ECO:0000259" key="4">
    <source>
        <dbReference type="Pfam" id="PF25963"/>
    </source>
</evidence>
<dbReference type="InterPro" id="IPR058634">
    <property type="entry name" value="AaeA-lik-b-barrel"/>
</dbReference>
<feature type="transmembrane region" description="Helical" evidence="2">
    <location>
        <begin position="16"/>
        <end position="36"/>
    </location>
</feature>
<name>A0A0U1HQG8_YERRO</name>
<keyword evidence="2" id="KW-1133">Transmembrane helix</keyword>
<dbReference type="Gene3D" id="2.40.30.170">
    <property type="match status" value="1"/>
</dbReference>
<evidence type="ECO:0000259" key="3">
    <source>
        <dbReference type="Pfam" id="PF25917"/>
    </source>
</evidence>
<dbReference type="InterPro" id="IPR050393">
    <property type="entry name" value="MFP_Efflux_Pump"/>
</dbReference>
<organism evidence="5 6">
    <name type="scientific">Yersinia rohdei</name>
    <dbReference type="NCBI Taxonomy" id="29485"/>
    <lineage>
        <taxon>Bacteria</taxon>
        <taxon>Pseudomonadati</taxon>
        <taxon>Pseudomonadota</taxon>
        <taxon>Gammaproteobacteria</taxon>
        <taxon>Enterobacterales</taxon>
        <taxon>Yersiniaceae</taxon>
        <taxon>Yersinia</taxon>
    </lineage>
</organism>
<keyword evidence="2" id="KW-0812">Transmembrane</keyword>